<gene>
    <name evidence="1" type="ORF">LPJ66_003006</name>
</gene>
<sequence length="401" mass="42821">MSSYLVGLSAAVLGNVVIGTGQCMQKYGLNRLQREWDTRRAFQMEGSSNSAAAYPGAANPAGSHHSLSSSMYSSAVDIRSRSSSTAAASQQPLLHLGAPSKRAVGPRPRYTSKAWCVGLLMNYAGEIFGNSLALSYLSASVVAPLGIIAVIVNLILAERFLGERITANQRFGFMVIMAGVGCILLVAPRKSAAENAMQFVDAVANSGVLGLFGIVYIVQAALITAIRKGHQSLFAYVLVASLFGTLNVMASKMLTMFVRLRLAFGGIANPADIAFYGATGAAEAKPLVFAFTGPQILAAACLALSIVGQESFRQQALGRYPVMEFQPVFFATFNVVATLAGLLLFRELDGWAHAAVFFSVFFAGIALIVYGSRFLQRARSVELPSHIRLQKDNLLGHTKMM</sequence>
<proteinExistence type="predicted"/>
<dbReference type="Proteomes" id="UP001150581">
    <property type="component" value="Unassembled WGS sequence"/>
</dbReference>
<protein>
    <submittedName>
        <fullName evidence="1">Uncharacterized protein</fullName>
    </submittedName>
</protein>
<evidence type="ECO:0000313" key="2">
    <source>
        <dbReference type="Proteomes" id="UP001150581"/>
    </source>
</evidence>
<evidence type="ECO:0000313" key="1">
    <source>
        <dbReference type="EMBL" id="KAJ1898021.1"/>
    </source>
</evidence>
<keyword evidence="2" id="KW-1185">Reference proteome</keyword>
<accession>A0ACC1INL6</accession>
<reference evidence="1" key="1">
    <citation type="submission" date="2022-07" db="EMBL/GenBank/DDBJ databases">
        <title>Phylogenomic reconstructions and comparative analyses of Kickxellomycotina fungi.</title>
        <authorList>
            <person name="Reynolds N.K."/>
            <person name="Stajich J.E."/>
            <person name="Barry K."/>
            <person name="Grigoriev I.V."/>
            <person name="Crous P."/>
            <person name="Smith M.E."/>
        </authorList>
    </citation>
    <scope>NUCLEOTIDE SEQUENCE</scope>
    <source>
        <strain evidence="1">Benny 63K</strain>
    </source>
</reference>
<dbReference type="EMBL" id="JANBPG010000276">
    <property type="protein sequence ID" value="KAJ1898021.1"/>
    <property type="molecule type" value="Genomic_DNA"/>
</dbReference>
<organism evidence="1 2">
    <name type="scientific">Kickxella alabastrina</name>
    <dbReference type="NCBI Taxonomy" id="61397"/>
    <lineage>
        <taxon>Eukaryota</taxon>
        <taxon>Fungi</taxon>
        <taxon>Fungi incertae sedis</taxon>
        <taxon>Zoopagomycota</taxon>
        <taxon>Kickxellomycotina</taxon>
        <taxon>Kickxellomycetes</taxon>
        <taxon>Kickxellales</taxon>
        <taxon>Kickxellaceae</taxon>
        <taxon>Kickxella</taxon>
    </lineage>
</organism>
<name>A0ACC1INL6_9FUNG</name>
<comment type="caution">
    <text evidence="1">The sequence shown here is derived from an EMBL/GenBank/DDBJ whole genome shotgun (WGS) entry which is preliminary data.</text>
</comment>